<dbReference type="KEGG" id="mng:MNEG_8547"/>
<accession>A0A0D2JJB6</accession>
<keyword evidence="1" id="KW-0732">Signal</keyword>
<feature type="signal peptide" evidence="1">
    <location>
        <begin position="1"/>
        <end position="26"/>
    </location>
</feature>
<feature type="domain" description="Choice-of-anchor I" evidence="2">
    <location>
        <begin position="410"/>
        <end position="514"/>
    </location>
</feature>
<proteinExistence type="predicted"/>
<dbReference type="PANTHER" id="PTHR46928:SF1">
    <property type="entry name" value="MESENCHYME-SPECIFIC CELL SURFACE GLYCOPROTEIN"/>
    <property type="match status" value="1"/>
</dbReference>
<dbReference type="OrthoDB" id="425936at2759"/>
<feature type="chain" id="PRO_5002244917" description="Choice-of-anchor I domain-containing protein" evidence="1">
    <location>
        <begin position="27"/>
        <end position="528"/>
    </location>
</feature>
<organism evidence="3 4">
    <name type="scientific">Monoraphidium neglectum</name>
    <dbReference type="NCBI Taxonomy" id="145388"/>
    <lineage>
        <taxon>Eukaryota</taxon>
        <taxon>Viridiplantae</taxon>
        <taxon>Chlorophyta</taxon>
        <taxon>core chlorophytes</taxon>
        <taxon>Chlorophyceae</taxon>
        <taxon>CS clade</taxon>
        <taxon>Sphaeropleales</taxon>
        <taxon>Selenastraceae</taxon>
        <taxon>Monoraphidium</taxon>
    </lineage>
</organism>
<evidence type="ECO:0000313" key="3">
    <source>
        <dbReference type="EMBL" id="KIY99412.1"/>
    </source>
</evidence>
<dbReference type="InterPro" id="IPR052956">
    <property type="entry name" value="Mesenchyme-surface_protein"/>
</dbReference>
<evidence type="ECO:0000256" key="1">
    <source>
        <dbReference type="SAM" id="SignalP"/>
    </source>
</evidence>
<dbReference type="PANTHER" id="PTHR46928">
    <property type="entry name" value="MESENCHYME-SPECIFIC CELL SURFACE GLYCOPROTEIN"/>
    <property type="match status" value="1"/>
</dbReference>
<dbReference type="Pfam" id="PF22494">
    <property type="entry name" value="choice_anch_I"/>
    <property type="match status" value="1"/>
</dbReference>
<dbReference type="RefSeq" id="XP_013898432.1">
    <property type="nucleotide sequence ID" value="XM_014042978.1"/>
</dbReference>
<dbReference type="EMBL" id="KK101855">
    <property type="protein sequence ID" value="KIY99412.1"/>
    <property type="molecule type" value="Genomic_DNA"/>
</dbReference>
<dbReference type="Proteomes" id="UP000054498">
    <property type="component" value="Unassembled WGS sequence"/>
</dbReference>
<dbReference type="GeneID" id="25741423"/>
<sequence>MGATRITARGAAATVVFALLVAAAAAKCTEAPLGKTNFAAVLNSVSRINVTDPKRPTRPALLYQKACFLLSQTAPCDAAGSACCSSASEYLIKSLTIETDPACASKTNKTPFKTALWNLNSVGNSTKTRLVSSASHKAATKKLPPRFVVNLKSKTVISNSNNELCVDIPDVAANPTCKTIDKVCPGGKCKISITPAKIKSTKTQCCVSGEVPLNECGATGISCTPKAPCIRGTKLTAADVTCTKNGQPLPASAVSTLGTAVCAAGATNLTVVVASAAECASPVIVTFPEFVRPAVKLELIGQATIALAEQVVFDDANKLVYAIGGAKVNILSASALGTAGAPATLPLKGTIDFAVLDKPAGGTPEVTDIVICNGKLAVSVSYKTSTNAQLRGRAWFFAVGEAPLLLGFTTLGFLPDSLTWSADCGTLLASNEAEPNSYGQATSFDPEGSVSVVDTKFFDTASASPCNARVCTTVREAVFTQFNSQAAQLRAKGVRIYGPNATVAQDLEPEYSVFLPGTNFAAVGLQVR</sequence>
<evidence type="ECO:0000259" key="2">
    <source>
        <dbReference type="Pfam" id="PF22494"/>
    </source>
</evidence>
<dbReference type="AlphaFoldDB" id="A0A0D2JJB6"/>
<reference evidence="3 4" key="1">
    <citation type="journal article" date="2013" name="BMC Genomics">
        <title>Reconstruction of the lipid metabolism for the microalga Monoraphidium neglectum from its genome sequence reveals characteristics suitable for biofuel production.</title>
        <authorList>
            <person name="Bogen C."/>
            <person name="Al-Dilaimi A."/>
            <person name="Albersmeier A."/>
            <person name="Wichmann J."/>
            <person name="Grundmann M."/>
            <person name="Rupp O."/>
            <person name="Lauersen K.J."/>
            <person name="Blifernez-Klassen O."/>
            <person name="Kalinowski J."/>
            <person name="Goesmann A."/>
            <person name="Mussgnug J.H."/>
            <person name="Kruse O."/>
        </authorList>
    </citation>
    <scope>NUCLEOTIDE SEQUENCE [LARGE SCALE GENOMIC DNA]</scope>
    <source>
        <strain evidence="3 4">SAG 48.87</strain>
    </source>
</reference>
<protein>
    <recommendedName>
        <fullName evidence="2">Choice-of-anchor I domain-containing protein</fullName>
    </recommendedName>
</protein>
<dbReference type="STRING" id="145388.A0A0D2JJB6"/>
<name>A0A0D2JJB6_9CHLO</name>
<keyword evidence="4" id="KW-1185">Reference proteome</keyword>
<evidence type="ECO:0000313" key="4">
    <source>
        <dbReference type="Proteomes" id="UP000054498"/>
    </source>
</evidence>
<dbReference type="InterPro" id="IPR055188">
    <property type="entry name" value="Choice_anch_I"/>
</dbReference>
<gene>
    <name evidence="3" type="ORF">MNEG_8547</name>
</gene>